<gene>
    <name evidence="2" type="ORF">VHEMI10349</name>
</gene>
<dbReference type="Gene3D" id="3.40.630.30">
    <property type="match status" value="1"/>
</dbReference>
<sequence length="356" mass="38636">MGKPIVSRVRRHLFASVFESRRSAEEKAADIKGGYFLLYPAYKKARGPRFGHFQLSVAMQISLSTPPADAVDTVVGVLAAWQSDATIHNLHPGDIGWHLRDGPDKTASCLRCWSTEDGTILAIGLLDLKNLLRVTTAPSARHDESLAEAMAADITDPAKGVLPEGDISVDIAPDALLHEKLVGSEGWTEGKEWVWLRRDGITGTPVNTNIELSFQIVTTEEQISQRVQIQKLAFPTSTFSVEKWHTMASTAAYKTARCLLAYKTDVSTEPIPVGVTTVWSAGPGRPGLLEPLGVSAVHQGHGIGKALTYAAAEHLHKMGASSAMVATPRDNHAAVRTYQSTGFVEIRATRDLTRRN</sequence>
<dbReference type="AlphaFoldDB" id="A0A0A1TCS2"/>
<dbReference type="SUPFAM" id="SSF55729">
    <property type="entry name" value="Acyl-CoA N-acyltransferases (Nat)"/>
    <property type="match status" value="1"/>
</dbReference>
<dbReference type="HOGENOM" id="CLU_083019_0_0_1"/>
<keyword evidence="3" id="KW-1185">Reference proteome</keyword>
<accession>A0A0A1TCS2</accession>
<dbReference type="InterPro" id="IPR016181">
    <property type="entry name" value="Acyl_CoA_acyltransferase"/>
</dbReference>
<dbReference type="PROSITE" id="PS51186">
    <property type="entry name" value="GNAT"/>
    <property type="match status" value="1"/>
</dbReference>
<evidence type="ECO:0000313" key="2">
    <source>
        <dbReference type="EMBL" id="CEJ94841.1"/>
    </source>
</evidence>
<dbReference type="CDD" id="cd04301">
    <property type="entry name" value="NAT_SF"/>
    <property type="match status" value="1"/>
</dbReference>
<dbReference type="InterPro" id="IPR000182">
    <property type="entry name" value="GNAT_dom"/>
</dbReference>
<dbReference type="Pfam" id="PF00583">
    <property type="entry name" value="Acetyltransf_1"/>
    <property type="match status" value="1"/>
</dbReference>
<reference evidence="2 3" key="1">
    <citation type="journal article" date="2015" name="Genome Announc.">
        <title>Draft Genome Sequence and Gene Annotation of the Entomopathogenic Fungus Verticillium hemipterigenum.</title>
        <authorList>
            <person name="Horn F."/>
            <person name="Habel A."/>
            <person name="Scharf D.H."/>
            <person name="Dworschak J."/>
            <person name="Brakhage A.A."/>
            <person name="Guthke R."/>
            <person name="Hertweck C."/>
            <person name="Linde J."/>
        </authorList>
    </citation>
    <scope>NUCLEOTIDE SEQUENCE [LARGE SCALE GENOMIC DNA]</scope>
</reference>
<evidence type="ECO:0000313" key="3">
    <source>
        <dbReference type="Proteomes" id="UP000039046"/>
    </source>
</evidence>
<dbReference type="Proteomes" id="UP000039046">
    <property type="component" value="Unassembled WGS sequence"/>
</dbReference>
<evidence type="ECO:0000259" key="1">
    <source>
        <dbReference type="PROSITE" id="PS51186"/>
    </source>
</evidence>
<protein>
    <recommendedName>
        <fullName evidence="1">N-acetyltransferase domain-containing protein</fullName>
    </recommendedName>
</protein>
<dbReference type="GO" id="GO:0016747">
    <property type="term" value="F:acyltransferase activity, transferring groups other than amino-acyl groups"/>
    <property type="evidence" value="ECO:0007669"/>
    <property type="project" value="InterPro"/>
</dbReference>
<dbReference type="OrthoDB" id="4937511at2759"/>
<proteinExistence type="predicted"/>
<dbReference type="EMBL" id="CDHN01000007">
    <property type="protein sequence ID" value="CEJ94841.1"/>
    <property type="molecule type" value="Genomic_DNA"/>
</dbReference>
<feature type="domain" description="N-acetyltransferase" evidence="1">
    <location>
        <begin position="212"/>
        <end position="356"/>
    </location>
</feature>
<organism evidence="2 3">
    <name type="scientific">[Torrubiella] hemipterigena</name>
    <dbReference type="NCBI Taxonomy" id="1531966"/>
    <lineage>
        <taxon>Eukaryota</taxon>
        <taxon>Fungi</taxon>
        <taxon>Dikarya</taxon>
        <taxon>Ascomycota</taxon>
        <taxon>Pezizomycotina</taxon>
        <taxon>Sordariomycetes</taxon>
        <taxon>Hypocreomycetidae</taxon>
        <taxon>Hypocreales</taxon>
        <taxon>Clavicipitaceae</taxon>
        <taxon>Clavicipitaceae incertae sedis</taxon>
        <taxon>'Torrubiella' clade</taxon>
    </lineage>
</organism>
<name>A0A0A1TCS2_9HYPO</name>